<accession>A0AAV7WDU1</accession>
<protein>
    <submittedName>
        <fullName evidence="2">Uncharacterized protein</fullName>
    </submittedName>
</protein>
<proteinExistence type="predicted"/>
<evidence type="ECO:0000256" key="1">
    <source>
        <dbReference type="SAM" id="MobiDB-lite"/>
    </source>
</evidence>
<feature type="region of interest" description="Disordered" evidence="1">
    <location>
        <begin position="1"/>
        <end position="63"/>
    </location>
</feature>
<gene>
    <name evidence="2" type="ORF">NDU88_006507</name>
</gene>
<sequence>MRINCGGRGGAAAPSGSKNKAGKTVPGEGTKIGRRKQRYPTAEARGDRSGTGPCAPETERNNGVSSLLSIESYHEDSRGIGLKPPLGSFLWLLSKGEVTGSTEASPYFP</sequence>
<organism evidence="2 3">
    <name type="scientific">Pleurodeles waltl</name>
    <name type="common">Iberian ribbed newt</name>
    <dbReference type="NCBI Taxonomy" id="8319"/>
    <lineage>
        <taxon>Eukaryota</taxon>
        <taxon>Metazoa</taxon>
        <taxon>Chordata</taxon>
        <taxon>Craniata</taxon>
        <taxon>Vertebrata</taxon>
        <taxon>Euteleostomi</taxon>
        <taxon>Amphibia</taxon>
        <taxon>Batrachia</taxon>
        <taxon>Caudata</taxon>
        <taxon>Salamandroidea</taxon>
        <taxon>Salamandridae</taxon>
        <taxon>Pleurodelinae</taxon>
        <taxon>Pleurodeles</taxon>
    </lineage>
</organism>
<reference evidence="2" key="1">
    <citation type="journal article" date="2022" name="bioRxiv">
        <title>Sequencing and chromosome-scale assembly of the giantPleurodeles waltlgenome.</title>
        <authorList>
            <person name="Brown T."/>
            <person name="Elewa A."/>
            <person name="Iarovenko S."/>
            <person name="Subramanian E."/>
            <person name="Araus A.J."/>
            <person name="Petzold A."/>
            <person name="Susuki M."/>
            <person name="Suzuki K.-i.T."/>
            <person name="Hayashi T."/>
            <person name="Toyoda A."/>
            <person name="Oliveira C."/>
            <person name="Osipova E."/>
            <person name="Leigh N.D."/>
            <person name="Simon A."/>
            <person name="Yun M.H."/>
        </authorList>
    </citation>
    <scope>NUCLEOTIDE SEQUENCE</scope>
    <source>
        <strain evidence="2">20211129_DDA</strain>
        <tissue evidence="2">Liver</tissue>
    </source>
</reference>
<name>A0AAV7WDU1_PLEWA</name>
<dbReference type="EMBL" id="JANPWB010000002">
    <property type="protein sequence ID" value="KAJ1211146.1"/>
    <property type="molecule type" value="Genomic_DNA"/>
</dbReference>
<dbReference type="Proteomes" id="UP001066276">
    <property type="component" value="Chromosome 1_2"/>
</dbReference>
<dbReference type="AlphaFoldDB" id="A0AAV7WDU1"/>
<feature type="compositionally biased region" description="Gly residues" evidence="1">
    <location>
        <begin position="1"/>
        <end position="10"/>
    </location>
</feature>
<keyword evidence="3" id="KW-1185">Reference proteome</keyword>
<comment type="caution">
    <text evidence="2">The sequence shown here is derived from an EMBL/GenBank/DDBJ whole genome shotgun (WGS) entry which is preliminary data.</text>
</comment>
<evidence type="ECO:0000313" key="3">
    <source>
        <dbReference type="Proteomes" id="UP001066276"/>
    </source>
</evidence>
<evidence type="ECO:0000313" key="2">
    <source>
        <dbReference type="EMBL" id="KAJ1211146.1"/>
    </source>
</evidence>